<name>A0ABY9AWC8_PARCI</name>
<accession>A0ABY9AWC8</accession>
<reference evidence="2 3" key="1">
    <citation type="submission" date="2023-06" db="EMBL/GenBank/DDBJ databases">
        <authorList>
            <person name="Ham H."/>
            <person name="Park D.S."/>
        </authorList>
    </citation>
    <scope>NUCLEOTIDE SEQUENCE [LARGE SCALE GENOMIC DNA]</scope>
    <source>
        <strain evidence="2 3">KACC 17005</strain>
    </source>
</reference>
<feature type="signal peptide" evidence="1">
    <location>
        <begin position="1"/>
        <end position="26"/>
    </location>
</feature>
<dbReference type="NCBIfam" id="TIGR03749">
    <property type="entry name" value="conj_TIGR03749"/>
    <property type="match status" value="1"/>
</dbReference>
<dbReference type="Proteomes" id="UP001242732">
    <property type="component" value="Chromosome"/>
</dbReference>
<evidence type="ECO:0000313" key="3">
    <source>
        <dbReference type="Proteomes" id="UP001242732"/>
    </source>
</evidence>
<dbReference type="EMBL" id="CP127363">
    <property type="protein sequence ID" value="WIY51220.1"/>
    <property type="molecule type" value="Genomic_DNA"/>
</dbReference>
<protein>
    <submittedName>
        <fullName evidence="2">TIGR03749 family integrating conjugative element protein</fullName>
    </submittedName>
</protein>
<keyword evidence="1" id="KW-0732">Signal</keyword>
<gene>
    <name evidence="2" type="ORF">QRO08_11860</name>
</gene>
<proteinExistence type="predicted"/>
<dbReference type="RefSeq" id="WP_041827464.1">
    <property type="nucleotide sequence ID" value="NZ_CP023687.1"/>
</dbReference>
<sequence>MLHPHHRTYRPLLALIVACASAQLHAQQVEPLNVGAPPPDLINSGRPTTQTTAPVEAVDLGQAPASAAKPARPAQNTVAGMSLPAPLAGAGGPSIARAAAARATLRSVGPAPLTGTASAPAERAVFAREPVRVNLTVGQERLVTLPADALLHVPSDIEAVARVESIGGTLYVTALVPFTPIRIVAELVDSGQQIPLDLVANKPSGAGAAGGELQVSVVEPGTVAQPTAVDGVATGPRAAAGPEVDMVQLTRYAARQLYAPRRLASPIAGVSQVAVTGDELAGLVRGAAVQAVPVGQWRAGGLTVTAVRISNRSRFPLEVPLESLRGRWLAATAQHGRIGPAGSDTDTTAIYLVCERAFESCL</sequence>
<dbReference type="InterPro" id="IPR021844">
    <property type="entry name" value="Integr_conj_element_PFL4704"/>
</dbReference>
<organism evidence="2 3">
    <name type="scientific">Paracidovorax citrulli</name>
    <name type="common">Acidovorax citrulli</name>
    <dbReference type="NCBI Taxonomy" id="80869"/>
    <lineage>
        <taxon>Bacteria</taxon>
        <taxon>Pseudomonadati</taxon>
        <taxon>Pseudomonadota</taxon>
        <taxon>Betaproteobacteria</taxon>
        <taxon>Burkholderiales</taxon>
        <taxon>Comamonadaceae</taxon>
        <taxon>Paracidovorax</taxon>
    </lineage>
</organism>
<feature type="chain" id="PRO_5046094728" evidence="1">
    <location>
        <begin position="27"/>
        <end position="362"/>
    </location>
</feature>
<keyword evidence="3" id="KW-1185">Reference proteome</keyword>
<dbReference type="Pfam" id="PF11920">
    <property type="entry name" value="DUF3438"/>
    <property type="match status" value="1"/>
</dbReference>
<evidence type="ECO:0000313" key="2">
    <source>
        <dbReference type="EMBL" id="WIY51220.1"/>
    </source>
</evidence>
<evidence type="ECO:0000256" key="1">
    <source>
        <dbReference type="SAM" id="SignalP"/>
    </source>
</evidence>